<dbReference type="InterPro" id="IPR004152">
    <property type="entry name" value="GAT_dom"/>
</dbReference>
<gene>
    <name evidence="5" type="ORF">GOMPHAMPRED_004926</name>
</gene>
<dbReference type="CDD" id="cd21383">
    <property type="entry name" value="GAT_GGA_Tom1-like"/>
    <property type="match status" value="1"/>
</dbReference>
<protein>
    <recommendedName>
        <fullName evidence="4">GAT domain-containing protein</fullName>
    </recommendedName>
</protein>
<dbReference type="GO" id="GO:0016020">
    <property type="term" value="C:membrane"/>
    <property type="evidence" value="ECO:0007669"/>
    <property type="project" value="UniProtKB-SubCell"/>
</dbReference>
<name>A0A8H3I828_9LECA</name>
<feature type="compositionally biased region" description="Polar residues" evidence="3">
    <location>
        <begin position="211"/>
        <end position="225"/>
    </location>
</feature>
<evidence type="ECO:0000256" key="3">
    <source>
        <dbReference type="SAM" id="MobiDB-lite"/>
    </source>
</evidence>
<keyword evidence="2" id="KW-0472">Membrane</keyword>
<dbReference type="Gene3D" id="1.20.58.160">
    <property type="match status" value="1"/>
</dbReference>
<evidence type="ECO:0000313" key="6">
    <source>
        <dbReference type="Proteomes" id="UP000664169"/>
    </source>
</evidence>
<dbReference type="AlphaFoldDB" id="A0A8H3I828"/>
<dbReference type="GO" id="GO:0043328">
    <property type="term" value="P:protein transport to vacuole involved in ubiquitin-dependent protein catabolic process via the multivesicular body sorting pathway"/>
    <property type="evidence" value="ECO:0007669"/>
    <property type="project" value="InterPro"/>
</dbReference>
<feature type="region of interest" description="Disordered" evidence="3">
    <location>
        <begin position="346"/>
        <end position="428"/>
    </location>
</feature>
<dbReference type="GO" id="GO:0043130">
    <property type="term" value="F:ubiquitin binding"/>
    <property type="evidence" value="ECO:0007669"/>
    <property type="project" value="InterPro"/>
</dbReference>
<comment type="subcellular location">
    <subcellularLocation>
        <location evidence="1">Membrane</location>
        <topology evidence="1">Peripheral membrane protein</topology>
    </subcellularLocation>
</comment>
<dbReference type="Pfam" id="PF03127">
    <property type="entry name" value="GAT"/>
    <property type="match status" value="1"/>
</dbReference>
<dbReference type="InterPro" id="IPR008942">
    <property type="entry name" value="ENTH_VHS"/>
</dbReference>
<evidence type="ECO:0000313" key="5">
    <source>
        <dbReference type="EMBL" id="CAF9906785.1"/>
    </source>
</evidence>
<comment type="caution">
    <text evidence="5">The sequence shown here is derived from an EMBL/GenBank/DDBJ whole genome shotgun (WGS) entry which is preliminary data.</text>
</comment>
<evidence type="ECO:0000259" key="4">
    <source>
        <dbReference type="PROSITE" id="PS50909"/>
    </source>
</evidence>
<dbReference type="InterPro" id="IPR038425">
    <property type="entry name" value="GAT_sf"/>
</dbReference>
<sequence length="428" mass="46873">MNRIKSFVSRKSSGNDIPTTTTAGQNTIVTANGDSPEADVARGVRLFCESGGPNNTGEEVLHLPVIVDAAESSPAAAKEAAHVIRKFLGKNNFMRAYVQYNAIMLLRILADNPGPTFTRNLDSKFIATVKELLRDGRDMSVQQILRETLDIFELQKSDVETLRPLITMWQNEKTKWAKRTGNDISSAVMQTHRAGGAPPFTPGQQAHFPPMNSSGRHTQQYSKNQLPPPHELASRIEEARTSGKLLTQVVQSTPQSEILSNDLIKEFAERCREASRSMQAYINAENPAPDEDTLLTLIETNDAIAAALSKHQHALLNARKAATGNTQIQGSNQTAPSNLQYGNYMNTPPANGTRIPGPGAAPLLSMPKPPERIQNPFDDSNRSEGVGDANVGTSDFGYHRQNPQPVARGQQQAESDDESPVAPRRYRF</sequence>
<dbReference type="SUPFAM" id="SSF89009">
    <property type="entry name" value="GAT-like domain"/>
    <property type="match status" value="1"/>
</dbReference>
<dbReference type="PANTHER" id="PTHR45898:SF4">
    <property type="entry name" value="TARGET OF MYB PROTEIN 1"/>
    <property type="match status" value="1"/>
</dbReference>
<reference evidence="5" key="1">
    <citation type="submission" date="2021-03" db="EMBL/GenBank/DDBJ databases">
        <authorList>
            <person name="Tagirdzhanova G."/>
        </authorList>
    </citation>
    <scope>NUCLEOTIDE SEQUENCE</scope>
</reference>
<accession>A0A8H3I828</accession>
<dbReference type="OrthoDB" id="5393057at2759"/>
<feature type="region of interest" description="Disordered" evidence="3">
    <location>
        <begin position="1"/>
        <end position="28"/>
    </location>
</feature>
<dbReference type="Gene3D" id="1.25.40.90">
    <property type="match status" value="1"/>
</dbReference>
<proteinExistence type="predicted"/>
<feature type="compositionally biased region" description="Polar residues" evidence="3">
    <location>
        <begin position="401"/>
        <end position="413"/>
    </location>
</feature>
<dbReference type="PANTHER" id="PTHR45898">
    <property type="entry name" value="TOM1-LIKE PROTEIN"/>
    <property type="match status" value="1"/>
</dbReference>
<dbReference type="GO" id="GO:0005737">
    <property type="term" value="C:cytoplasm"/>
    <property type="evidence" value="ECO:0007669"/>
    <property type="project" value="UniProtKB-ARBA"/>
</dbReference>
<feature type="region of interest" description="Disordered" evidence="3">
    <location>
        <begin position="193"/>
        <end position="230"/>
    </location>
</feature>
<dbReference type="InterPro" id="IPR044836">
    <property type="entry name" value="TOL_plant"/>
</dbReference>
<evidence type="ECO:0000256" key="1">
    <source>
        <dbReference type="ARBA" id="ARBA00004170"/>
    </source>
</evidence>
<dbReference type="PROSITE" id="PS50909">
    <property type="entry name" value="GAT"/>
    <property type="match status" value="1"/>
</dbReference>
<feature type="compositionally biased region" description="Polar residues" evidence="3">
    <location>
        <begin position="9"/>
        <end position="28"/>
    </location>
</feature>
<keyword evidence="6" id="KW-1185">Reference proteome</keyword>
<dbReference type="GO" id="GO:0035091">
    <property type="term" value="F:phosphatidylinositol binding"/>
    <property type="evidence" value="ECO:0007669"/>
    <property type="project" value="InterPro"/>
</dbReference>
<feature type="domain" description="GAT" evidence="4">
    <location>
        <begin position="227"/>
        <end position="316"/>
    </location>
</feature>
<dbReference type="EMBL" id="CAJPDQ010000003">
    <property type="protein sequence ID" value="CAF9906785.1"/>
    <property type="molecule type" value="Genomic_DNA"/>
</dbReference>
<dbReference type="SUPFAM" id="SSF48464">
    <property type="entry name" value="ENTH/VHS domain"/>
    <property type="match status" value="1"/>
</dbReference>
<dbReference type="Proteomes" id="UP000664169">
    <property type="component" value="Unassembled WGS sequence"/>
</dbReference>
<evidence type="ECO:0000256" key="2">
    <source>
        <dbReference type="ARBA" id="ARBA00023136"/>
    </source>
</evidence>
<organism evidence="5 6">
    <name type="scientific">Gomphillus americanus</name>
    <dbReference type="NCBI Taxonomy" id="1940652"/>
    <lineage>
        <taxon>Eukaryota</taxon>
        <taxon>Fungi</taxon>
        <taxon>Dikarya</taxon>
        <taxon>Ascomycota</taxon>
        <taxon>Pezizomycotina</taxon>
        <taxon>Lecanoromycetes</taxon>
        <taxon>OSLEUM clade</taxon>
        <taxon>Ostropomycetidae</taxon>
        <taxon>Ostropales</taxon>
        <taxon>Graphidaceae</taxon>
        <taxon>Gomphilloideae</taxon>
        <taxon>Gomphillus</taxon>
    </lineage>
</organism>